<gene>
    <name evidence="1" type="ORF">C5167_014219</name>
</gene>
<evidence type="ECO:0000313" key="1">
    <source>
        <dbReference type="EMBL" id="RZC55359.1"/>
    </source>
</evidence>
<dbReference type="OrthoDB" id="10386005at2759"/>
<name>A0A4Y7J6K8_PAPSO</name>
<organism evidence="1 2">
    <name type="scientific">Papaver somniferum</name>
    <name type="common">Opium poppy</name>
    <dbReference type="NCBI Taxonomy" id="3469"/>
    <lineage>
        <taxon>Eukaryota</taxon>
        <taxon>Viridiplantae</taxon>
        <taxon>Streptophyta</taxon>
        <taxon>Embryophyta</taxon>
        <taxon>Tracheophyta</taxon>
        <taxon>Spermatophyta</taxon>
        <taxon>Magnoliopsida</taxon>
        <taxon>Ranunculales</taxon>
        <taxon>Papaveraceae</taxon>
        <taxon>Papaveroideae</taxon>
        <taxon>Papaver</taxon>
    </lineage>
</organism>
<evidence type="ECO:0000313" key="2">
    <source>
        <dbReference type="Proteomes" id="UP000316621"/>
    </source>
</evidence>
<proteinExistence type="predicted"/>
<keyword evidence="2" id="KW-1185">Reference proteome</keyword>
<dbReference type="EMBL" id="CM010717">
    <property type="protein sequence ID" value="RZC55359.1"/>
    <property type="molecule type" value="Genomic_DNA"/>
</dbReference>
<dbReference type="Proteomes" id="UP000316621">
    <property type="component" value="Chromosome 3"/>
</dbReference>
<reference evidence="1 2" key="1">
    <citation type="journal article" date="2018" name="Science">
        <title>The opium poppy genome and morphinan production.</title>
        <authorList>
            <person name="Guo L."/>
            <person name="Winzer T."/>
            <person name="Yang X."/>
            <person name="Li Y."/>
            <person name="Ning Z."/>
            <person name="He Z."/>
            <person name="Teodor R."/>
            <person name="Lu Y."/>
            <person name="Bowser T.A."/>
            <person name="Graham I.A."/>
            <person name="Ye K."/>
        </authorList>
    </citation>
    <scope>NUCLEOTIDE SEQUENCE [LARGE SCALE GENOMIC DNA]</scope>
    <source>
        <strain evidence="2">cv. HN1</strain>
        <tissue evidence="1">Leaves</tissue>
    </source>
</reference>
<accession>A0A4Y7J6K8</accession>
<dbReference type="Gramene" id="RZC55359">
    <property type="protein sequence ID" value="RZC55359"/>
    <property type="gene ID" value="C5167_014219"/>
</dbReference>
<protein>
    <submittedName>
        <fullName evidence="1">Uncharacterized protein</fullName>
    </submittedName>
</protein>
<dbReference type="AlphaFoldDB" id="A0A4Y7J6K8"/>
<sequence length="143" mass="15711">MDSANLNTANSMSLQPMGATPLVMHMPNVISSRMTSIALLLRENVFSSGDMQLSPGHDKYVKVWEGQGQPVVIIILEVRFLGYTLASVSKTKPTKHNPLYHICIMPNGYVVEMKMKSILTLGVGCRCPSVLYMDVKREVGLAA</sequence>